<feature type="region of interest" description="Disordered" evidence="1">
    <location>
        <begin position="223"/>
        <end position="290"/>
    </location>
</feature>
<name>A0A6A4RY28_SCOMX</name>
<feature type="compositionally biased region" description="Basic and acidic residues" evidence="1">
    <location>
        <begin position="251"/>
        <end position="261"/>
    </location>
</feature>
<proteinExistence type="predicted"/>
<dbReference type="EMBL" id="VEVO01000020">
    <property type="protein sequence ID" value="KAF0025199.1"/>
    <property type="molecule type" value="Genomic_DNA"/>
</dbReference>
<feature type="compositionally biased region" description="Acidic residues" evidence="1">
    <location>
        <begin position="97"/>
        <end position="112"/>
    </location>
</feature>
<gene>
    <name evidence="2" type="ORF">F2P81_022080</name>
</gene>
<reference evidence="2 3" key="1">
    <citation type="submission" date="2019-06" db="EMBL/GenBank/DDBJ databases">
        <title>Draft genomes of female and male turbot (Scophthalmus maximus).</title>
        <authorList>
            <person name="Xu H."/>
            <person name="Xu X.-W."/>
            <person name="Shao C."/>
            <person name="Chen S."/>
        </authorList>
    </citation>
    <scope>NUCLEOTIDE SEQUENCE [LARGE SCALE GENOMIC DNA]</scope>
    <source>
        <strain evidence="2">Ysfricsl-2016a</strain>
        <tissue evidence="2">Blood</tissue>
    </source>
</reference>
<evidence type="ECO:0000313" key="3">
    <source>
        <dbReference type="Proteomes" id="UP000438429"/>
    </source>
</evidence>
<dbReference type="AlphaFoldDB" id="A0A6A4RY28"/>
<dbReference type="Proteomes" id="UP000438429">
    <property type="component" value="Unassembled WGS sequence"/>
</dbReference>
<evidence type="ECO:0000313" key="2">
    <source>
        <dbReference type="EMBL" id="KAF0025199.1"/>
    </source>
</evidence>
<accession>A0A6A4RY28</accession>
<evidence type="ECO:0000256" key="1">
    <source>
        <dbReference type="SAM" id="MobiDB-lite"/>
    </source>
</evidence>
<sequence length="290" mass="32910">MERGGDGHHNGRNRPSFYRYPIGDRPSANDLNDNAIAWLNWVWQIEILPVMFRNHRAVNDNNERDDNQVIIEIVEGDVGYDSPDNSLDTHNVNVNSEEDAGVEGDQGVEEDPLPGGSRRRSRQEGGQEDEERGWWNEFDDSSTDYDNNTDDYDTDSSVYGHYNADSDSGSNPVKNAAAYAQLAEEDPLPGPSRKSSGEHDTAEDETSYNKSVCCYGLFNNIFDTGTDRPGQDPVHSSIDLVEGAEEEMDEDHQQVEEEARLPRPFGKASRKRPREHDDDNNMRDRKRFKR</sequence>
<organism evidence="2 3">
    <name type="scientific">Scophthalmus maximus</name>
    <name type="common">Turbot</name>
    <name type="synonym">Psetta maxima</name>
    <dbReference type="NCBI Taxonomy" id="52904"/>
    <lineage>
        <taxon>Eukaryota</taxon>
        <taxon>Metazoa</taxon>
        <taxon>Chordata</taxon>
        <taxon>Craniata</taxon>
        <taxon>Vertebrata</taxon>
        <taxon>Euteleostomi</taxon>
        <taxon>Actinopterygii</taxon>
        <taxon>Neopterygii</taxon>
        <taxon>Teleostei</taxon>
        <taxon>Neoteleostei</taxon>
        <taxon>Acanthomorphata</taxon>
        <taxon>Carangaria</taxon>
        <taxon>Pleuronectiformes</taxon>
        <taxon>Pleuronectoidei</taxon>
        <taxon>Scophthalmidae</taxon>
        <taxon>Scophthalmus</taxon>
    </lineage>
</organism>
<feature type="compositionally biased region" description="Basic and acidic residues" evidence="1">
    <location>
        <begin position="274"/>
        <end position="283"/>
    </location>
</feature>
<comment type="caution">
    <text evidence="2">The sequence shown here is derived from an EMBL/GenBank/DDBJ whole genome shotgun (WGS) entry which is preliminary data.</text>
</comment>
<feature type="region of interest" description="Disordered" evidence="1">
    <location>
        <begin position="97"/>
        <end position="209"/>
    </location>
</feature>
<feature type="compositionally biased region" description="Acidic residues" evidence="1">
    <location>
        <begin position="126"/>
        <end position="154"/>
    </location>
</feature>
<protein>
    <submittedName>
        <fullName evidence="2">Uncharacterized protein</fullName>
    </submittedName>
</protein>